<keyword evidence="8" id="KW-0378">Hydrolase</keyword>
<evidence type="ECO:0000256" key="16">
    <source>
        <dbReference type="ARBA" id="ARBA00044969"/>
    </source>
</evidence>
<evidence type="ECO:0000256" key="4">
    <source>
        <dbReference type="ARBA" id="ARBA00022485"/>
    </source>
</evidence>
<dbReference type="GO" id="GO:0005524">
    <property type="term" value="F:ATP binding"/>
    <property type="evidence" value="ECO:0007669"/>
    <property type="project" value="UniProtKB-KW"/>
</dbReference>
<dbReference type="GO" id="GO:0005634">
    <property type="term" value="C:nucleus"/>
    <property type="evidence" value="ECO:0007669"/>
    <property type="project" value="UniProtKB-SubCell"/>
</dbReference>
<evidence type="ECO:0000256" key="1">
    <source>
        <dbReference type="ARBA" id="ARBA00001966"/>
    </source>
</evidence>
<evidence type="ECO:0000256" key="15">
    <source>
        <dbReference type="ARBA" id="ARBA00023242"/>
    </source>
</evidence>
<feature type="region of interest" description="Disordered" evidence="19">
    <location>
        <begin position="1"/>
        <end position="70"/>
    </location>
</feature>
<comment type="similarity">
    <text evidence="3">Belongs to the DEAD box helicase family. DEAH subfamily.</text>
</comment>
<dbReference type="SUPFAM" id="SSF52540">
    <property type="entry name" value="P-loop containing nucleoside triphosphate hydrolases"/>
    <property type="match status" value="1"/>
</dbReference>
<evidence type="ECO:0000256" key="3">
    <source>
        <dbReference type="ARBA" id="ARBA00008792"/>
    </source>
</evidence>
<dbReference type="InterPro" id="IPR006555">
    <property type="entry name" value="ATP-dep_Helicase_C"/>
</dbReference>
<dbReference type="NCBIfam" id="TIGR00604">
    <property type="entry name" value="rad3"/>
    <property type="match status" value="1"/>
</dbReference>
<name>A0A0C9R2F1_9HYME</name>
<keyword evidence="14" id="KW-0413">Isomerase</keyword>
<dbReference type="Pfam" id="PF13307">
    <property type="entry name" value="Helicase_C_2"/>
    <property type="match status" value="1"/>
</dbReference>
<keyword evidence="6" id="KW-0547">Nucleotide-binding</keyword>
<keyword evidence="13" id="KW-0234">DNA repair</keyword>
<keyword evidence="15" id="KW-0539">Nucleus</keyword>
<evidence type="ECO:0000256" key="11">
    <source>
        <dbReference type="ARBA" id="ARBA00023004"/>
    </source>
</evidence>
<feature type="domain" description="Helicase ATP-binding" evidence="20">
    <location>
        <begin position="193"/>
        <end position="525"/>
    </location>
</feature>
<evidence type="ECO:0000259" key="20">
    <source>
        <dbReference type="PROSITE" id="PS51193"/>
    </source>
</evidence>
<evidence type="ECO:0000256" key="18">
    <source>
        <dbReference type="ARBA" id="ARBA00082714"/>
    </source>
</evidence>
<dbReference type="AlphaFoldDB" id="A0A0C9R2F1"/>
<dbReference type="EC" id="5.6.2.3" evidence="16"/>
<dbReference type="GO" id="GO:0051539">
    <property type="term" value="F:4 iron, 4 sulfur cluster binding"/>
    <property type="evidence" value="ECO:0007669"/>
    <property type="project" value="UniProtKB-KW"/>
</dbReference>
<reference evidence="21" key="1">
    <citation type="submission" date="2015-01" db="EMBL/GenBank/DDBJ databases">
        <title>Transcriptome Assembly of Fopius arisanus.</title>
        <authorList>
            <person name="Geib S."/>
        </authorList>
    </citation>
    <scope>NUCLEOTIDE SEQUENCE</scope>
</reference>
<keyword evidence="10" id="KW-0067">ATP-binding</keyword>
<dbReference type="InterPro" id="IPR027417">
    <property type="entry name" value="P-loop_NTPase"/>
</dbReference>
<organism evidence="21">
    <name type="scientific">Fopius arisanus</name>
    <dbReference type="NCBI Taxonomy" id="64838"/>
    <lineage>
        <taxon>Eukaryota</taxon>
        <taxon>Metazoa</taxon>
        <taxon>Ecdysozoa</taxon>
        <taxon>Arthropoda</taxon>
        <taxon>Hexapoda</taxon>
        <taxon>Insecta</taxon>
        <taxon>Pterygota</taxon>
        <taxon>Neoptera</taxon>
        <taxon>Endopterygota</taxon>
        <taxon>Hymenoptera</taxon>
        <taxon>Apocrita</taxon>
        <taxon>Ichneumonoidea</taxon>
        <taxon>Braconidae</taxon>
        <taxon>Opiinae</taxon>
        <taxon>Fopius</taxon>
    </lineage>
</organism>
<keyword evidence="22" id="KW-1185">Reference proteome</keyword>
<dbReference type="Gene3D" id="1.10.30.20">
    <property type="entry name" value="Bacterial XPD DNA helicase, FeS cluster domain"/>
    <property type="match status" value="1"/>
</dbReference>
<dbReference type="InterPro" id="IPR014013">
    <property type="entry name" value="Helic_SF1/SF2_ATP-bd_DinG/Rad3"/>
</dbReference>
<dbReference type="InterPro" id="IPR045028">
    <property type="entry name" value="DinG/Rad3-like"/>
</dbReference>
<comment type="cofactor">
    <cofactor evidence="1">
        <name>[4Fe-4S] cluster</name>
        <dbReference type="ChEBI" id="CHEBI:49883"/>
    </cofactor>
</comment>
<accession>A0A0C9R2F1</accession>
<dbReference type="Gene3D" id="3.40.50.300">
    <property type="entry name" value="P-loop containing nucleotide triphosphate hydrolases"/>
    <property type="match status" value="3"/>
</dbReference>
<accession>A0A9R1U204</accession>
<dbReference type="RefSeq" id="XP_011305352.1">
    <property type="nucleotide sequence ID" value="XM_011307050.1"/>
</dbReference>
<keyword evidence="5" id="KW-0479">Metal-binding</keyword>
<keyword evidence="7" id="KW-0227">DNA damage</keyword>
<evidence type="ECO:0000256" key="9">
    <source>
        <dbReference type="ARBA" id="ARBA00022806"/>
    </source>
</evidence>
<keyword evidence="4" id="KW-0004">4Fe-4S</keyword>
<dbReference type="PROSITE" id="PS51193">
    <property type="entry name" value="HELICASE_ATP_BIND_2"/>
    <property type="match status" value="1"/>
</dbReference>
<evidence type="ECO:0000256" key="6">
    <source>
        <dbReference type="ARBA" id="ARBA00022741"/>
    </source>
</evidence>
<dbReference type="InterPro" id="IPR013020">
    <property type="entry name" value="Rad3/Chl1-like"/>
</dbReference>
<accession>A0A9R1TA11</accession>
<evidence type="ECO:0000313" key="21">
    <source>
        <dbReference type="EMBL" id="JAG76784.1"/>
    </source>
</evidence>
<dbReference type="CDD" id="cd18788">
    <property type="entry name" value="SF2_C_XPD"/>
    <property type="match status" value="1"/>
</dbReference>
<dbReference type="GO" id="GO:0003677">
    <property type="term" value="F:DNA binding"/>
    <property type="evidence" value="ECO:0007669"/>
    <property type="project" value="InterPro"/>
</dbReference>
<evidence type="ECO:0000256" key="14">
    <source>
        <dbReference type="ARBA" id="ARBA00023235"/>
    </source>
</evidence>
<reference evidence="23 24" key="2">
    <citation type="submission" date="2025-04" db="UniProtKB">
        <authorList>
            <consortium name="RefSeq"/>
        </authorList>
    </citation>
    <scope>IDENTIFICATION</scope>
    <source>
        <strain evidence="23 24">USDA-PBARC FA_bdor</strain>
        <tissue evidence="23 24">Whole organism</tissue>
    </source>
</reference>
<dbReference type="RefSeq" id="XP_011305354.1">
    <property type="nucleotide sequence ID" value="XM_011307052.1"/>
</dbReference>
<dbReference type="RefSeq" id="XP_011305355.1">
    <property type="nucleotide sequence ID" value="XM_011307053.1"/>
</dbReference>
<evidence type="ECO:0000256" key="5">
    <source>
        <dbReference type="ARBA" id="ARBA00022723"/>
    </source>
</evidence>
<dbReference type="GO" id="GO:0016818">
    <property type="term" value="F:hydrolase activity, acting on acid anhydrides, in phosphorus-containing anhydrides"/>
    <property type="evidence" value="ECO:0007669"/>
    <property type="project" value="InterPro"/>
</dbReference>
<dbReference type="KEGG" id="fas:105267899"/>
<proteinExistence type="inferred from homology"/>
<feature type="region of interest" description="Disordered" evidence="19">
    <location>
        <begin position="271"/>
        <end position="314"/>
    </location>
</feature>
<comment type="subcellular location">
    <subcellularLocation>
        <location evidence="2">Nucleus</location>
    </subcellularLocation>
</comment>
<evidence type="ECO:0000256" key="17">
    <source>
        <dbReference type="ARBA" id="ARBA00048954"/>
    </source>
</evidence>
<evidence type="ECO:0000256" key="7">
    <source>
        <dbReference type="ARBA" id="ARBA00022763"/>
    </source>
</evidence>
<dbReference type="FunFam" id="3.40.50.300:FF:000731">
    <property type="entry name" value="Fanconi anemia group J protein homolog"/>
    <property type="match status" value="1"/>
</dbReference>
<dbReference type="GO" id="GO:0046872">
    <property type="term" value="F:metal ion binding"/>
    <property type="evidence" value="ECO:0007669"/>
    <property type="project" value="UniProtKB-KW"/>
</dbReference>
<dbReference type="InterPro" id="IPR042493">
    <property type="entry name" value="XPD_DNA_FeS"/>
</dbReference>
<dbReference type="SMART" id="SM00491">
    <property type="entry name" value="HELICc2"/>
    <property type="match status" value="1"/>
</dbReference>
<keyword evidence="11" id="KW-0408">Iron</keyword>
<protein>
    <recommendedName>
        <fullName evidence="16">DNA 5'-3' helicase</fullName>
        <ecNumber evidence="16">5.6.2.3</ecNumber>
    </recommendedName>
    <alternativeName>
        <fullName evidence="18">DNA 5'-3' helicase FANCJ</fullName>
    </alternativeName>
</protein>
<dbReference type="Proteomes" id="UP000694866">
    <property type="component" value="Unplaced"/>
</dbReference>
<comment type="catalytic activity">
    <reaction evidence="17">
        <text>ATP + H2O = ADP + phosphate + H(+)</text>
        <dbReference type="Rhea" id="RHEA:13065"/>
        <dbReference type="ChEBI" id="CHEBI:15377"/>
        <dbReference type="ChEBI" id="CHEBI:15378"/>
        <dbReference type="ChEBI" id="CHEBI:30616"/>
        <dbReference type="ChEBI" id="CHEBI:43474"/>
        <dbReference type="ChEBI" id="CHEBI:456216"/>
        <dbReference type="EC" id="5.6.2.3"/>
    </reaction>
</comment>
<keyword evidence="9" id="KW-0347">Helicase</keyword>
<sequence>MELVELTSDDDSFESPVLLPKPSTAKGSSKSRKKTTEQHFIEIMTSSEESDGGTSEDFKPTFVGKENMPIIKSTSSPKIIGLGPEDSAPSDASLQTNHSEGIEVPANLQGQAYSKPAPRRFFRWGSGEEESSSMFKKRPLTSPSVNEAKRRNIEFYDVDNADSISNPLASSDGCCDVDPPVPIVTRHHRLEIAGVKVDFPLNPYPAQKAVMNALIKGCRNEEHSLIESPTGSGKTLALLCGALAWQGQYAEDYKVQMAAYMRSMESSMLTGENSAGEAGKIPGEKNDVNKKDGADSTSPPPPPVKLPKRPPKIYYGSRTHRQISQVTKELRRTIYRETKMTILSSRDFTCIQQGNRNKTELCNEFMDPLKKARCPYYNENNKQEISHYDALNHMGFPMPFDIEDMVNLGNERGCCPYFAARNLMVEADLILCPYNYLIDPSIRKVMQINLQDAIIILDEAHNIEDICRASASTSFTIEELDAVIDDCSEFHKHCTSVYDKEPDFVEVCYYFCSKLKNLIETRPDLKKRDSKSNSAVYSPIWNGSEFQQILELHGISFAITKRFLIAVTEAGEHQNKVRDDLAAGAPIGVTLSMATMRILEKYQYPFQMFRCSEKRDDFRVFVKEATEWLPSSKSGVHPETVRTLECLCMNPGVVFSPLAESARSIILASGTLSPIISFASELGTTFKQILQNKHVIPKENVHIRVIPKGPQGIAIKATYDNTSQWKVQDEIGRVIVDACESVPFGVLCFLPSYALLNTIFTRMTENGTMSRIRKIKVVFTEPKRNAELDEVMRDYRGIIKQLTDNPGMDGVTGALLFAVFRGKVAEGIDFSDNEARAVITIGIPYAVHTDPAVNLKIKYNDQNKPKQLMSGGEWYKVQAYRALNQALGRCIRHISDWGAILLVDERLMDSNGQKYLPKWMKTIWGMGPEHDTNTMKFQLSTFVKERTKAAELKKTEGSRLLQILE</sequence>
<gene>
    <name evidence="21" type="primary">BRIP1_0</name>
    <name evidence="23 24 25" type="synonym">LOC105267899</name>
    <name evidence="21" type="ORF">g.47007</name>
</gene>
<evidence type="ECO:0000256" key="12">
    <source>
        <dbReference type="ARBA" id="ARBA00023014"/>
    </source>
</evidence>
<evidence type="ECO:0000313" key="25">
    <source>
        <dbReference type="RefSeq" id="XP_011305355.1"/>
    </source>
</evidence>
<dbReference type="GO" id="GO:0043139">
    <property type="term" value="F:5'-3' DNA helicase activity"/>
    <property type="evidence" value="ECO:0007669"/>
    <property type="project" value="UniProtKB-EC"/>
</dbReference>
<evidence type="ECO:0000313" key="23">
    <source>
        <dbReference type="RefSeq" id="XP_011305352.1"/>
    </source>
</evidence>
<evidence type="ECO:0000313" key="24">
    <source>
        <dbReference type="RefSeq" id="XP_011305354.1"/>
    </source>
</evidence>
<dbReference type="GO" id="GO:1990918">
    <property type="term" value="P:double-strand break repair involved in meiotic recombination"/>
    <property type="evidence" value="ECO:0007669"/>
    <property type="project" value="TreeGrafter"/>
</dbReference>
<accession>A0A9R1U335</accession>
<dbReference type="SMART" id="SM00488">
    <property type="entry name" value="DEXDc2"/>
    <property type="match status" value="1"/>
</dbReference>
<keyword evidence="12" id="KW-0411">Iron-sulfur</keyword>
<dbReference type="InterPro" id="IPR010614">
    <property type="entry name" value="RAD3-like_helicase_DEAD"/>
</dbReference>
<dbReference type="InterPro" id="IPR006554">
    <property type="entry name" value="Helicase-like_DEXD_c2"/>
</dbReference>
<dbReference type="GeneID" id="105267899"/>
<dbReference type="Gene3D" id="1.10.275.40">
    <property type="match status" value="1"/>
</dbReference>
<evidence type="ECO:0000256" key="19">
    <source>
        <dbReference type="SAM" id="MobiDB-lite"/>
    </source>
</evidence>
<dbReference type="EMBL" id="GBYB01007017">
    <property type="protein sequence ID" value="JAG76784.1"/>
    <property type="molecule type" value="Transcribed_RNA"/>
</dbReference>
<evidence type="ECO:0000256" key="2">
    <source>
        <dbReference type="ARBA" id="ARBA00004123"/>
    </source>
</evidence>
<dbReference type="PANTHER" id="PTHR11472">
    <property type="entry name" value="DNA REPAIR DEAD HELICASE RAD3/XP-D SUBFAMILY MEMBER"/>
    <property type="match status" value="1"/>
</dbReference>
<feature type="compositionally biased region" description="Basic and acidic residues" evidence="19">
    <location>
        <begin position="282"/>
        <end position="294"/>
    </location>
</feature>
<dbReference type="PANTHER" id="PTHR11472:SF47">
    <property type="entry name" value="FANCONI ANEMIA GROUP J PROTEIN"/>
    <property type="match status" value="1"/>
</dbReference>
<evidence type="ECO:0000313" key="22">
    <source>
        <dbReference type="Proteomes" id="UP000694866"/>
    </source>
</evidence>
<evidence type="ECO:0000256" key="8">
    <source>
        <dbReference type="ARBA" id="ARBA00022801"/>
    </source>
</evidence>
<evidence type="ECO:0000256" key="10">
    <source>
        <dbReference type="ARBA" id="ARBA00022840"/>
    </source>
</evidence>
<dbReference type="GO" id="GO:0006289">
    <property type="term" value="P:nucleotide-excision repair"/>
    <property type="evidence" value="ECO:0007669"/>
    <property type="project" value="TreeGrafter"/>
</dbReference>
<dbReference type="OrthoDB" id="19182at2759"/>
<dbReference type="Pfam" id="PF06733">
    <property type="entry name" value="DEAD_2"/>
    <property type="match status" value="1"/>
</dbReference>
<evidence type="ECO:0000256" key="13">
    <source>
        <dbReference type="ARBA" id="ARBA00023204"/>
    </source>
</evidence>